<evidence type="ECO:0000256" key="5">
    <source>
        <dbReference type="ARBA" id="ARBA00022823"/>
    </source>
</evidence>
<dbReference type="SUPFAM" id="SSF52777">
    <property type="entry name" value="CoA-dependent acyltransferases"/>
    <property type="match status" value="1"/>
</dbReference>
<dbReference type="GO" id="GO:0005759">
    <property type="term" value="C:mitochondrial matrix"/>
    <property type="evidence" value="ECO:0007669"/>
    <property type="project" value="UniProtKB-SubCell"/>
</dbReference>
<dbReference type="Pfam" id="PF00198">
    <property type="entry name" value="2-oxoacid_dh"/>
    <property type="match status" value="1"/>
</dbReference>
<dbReference type="InterPro" id="IPR000089">
    <property type="entry name" value="Biotin_lipoyl"/>
</dbReference>
<protein>
    <recommendedName>
        <fullName evidence="9">Dihydrolipoamide acetyltransferase component of pyruvate dehydrogenase complex</fullName>
        <ecNumber evidence="9">2.3.1.-</ecNumber>
    </recommendedName>
</protein>
<keyword evidence="7" id="KW-0496">Mitochondrion</keyword>
<dbReference type="EMBL" id="LN714478">
    <property type="protein sequence ID" value="CEL65175.1"/>
    <property type="molecule type" value="Genomic_DNA"/>
</dbReference>
<dbReference type="PROSITE" id="PS51826">
    <property type="entry name" value="PSBD"/>
    <property type="match status" value="1"/>
</dbReference>
<name>A0A0F7U965_NEOCL</name>
<evidence type="ECO:0000256" key="8">
    <source>
        <dbReference type="ARBA" id="ARBA00023315"/>
    </source>
</evidence>
<dbReference type="PANTHER" id="PTHR43178">
    <property type="entry name" value="DIHYDROLIPOAMIDE ACETYLTRANSFERASE COMPONENT OF PYRUVATE DEHYDROGENASE COMPLEX"/>
    <property type="match status" value="1"/>
</dbReference>
<evidence type="ECO:0000256" key="1">
    <source>
        <dbReference type="ARBA" id="ARBA00001938"/>
    </source>
</evidence>
<evidence type="ECO:0000256" key="6">
    <source>
        <dbReference type="ARBA" id="ARBA00022946"/>
    </source>
</evidence>
<dbReference type="InterPro" id="IPR003016">
    <property type="entry name" value="2-oxoA_DH_lipoyl-BS"/>
</dbReference>
<feature type="compositionally biased region" description="Low complexity" evidence="10">
    <location>
        <begin position="248"/>
        <end position="273"/>
    </location>
</feature>
<dbReference type="InterPro" id="IPR050743">
    <property type="entry name" value="2-oxoacid_DH_E2_comp"/>
</dbReference>
<dbReference type="EC" id="2.3.1.-" evidence="9"/>
<gene>
    <name evidence="13" type="ORF">BN1204_010320</name>
</gene>
<feature type="domain" description="Peripheral subunit-binding (PSBD)" evidence="12">
    <location>
        <begin position="198"/>
        <end position="235"/>
    </location>
</feature>
<comment type="cofactor">
    <cofactor evidence="1 9">
        <name>(R)-lipoate</name>
        <dbReference type="ChEBI" id="CHEBI:83088"/>
    </cofactor>
</comment>
<dbReference type="Gene3D" id="3.30.559.10">
    <property type="entry name" value="Chloramphenicol acetyltransferase-like domain"/>
    <property type="match status" value="1"/>
</dbReference>
<sequence length="518" mass="55706">MWTGRRLVLSAASRLTGSTATPLKVVSAPAPLSALCSHPRIGAGCSSLRPGQGQLSVPLVLPGKRCLLTVSRPVLAVKTFKLADIGEGIAQVELLKWHKQVGDHVEEMDELCQVQSDKAAVEITSRFTGTIVKIHQKEGMMVKIGSPLMDIDVEAGDDHAEEEEPEKHEAHPTPVSEPKTPAPSPSAGSASSSGNSFSASPATRRFAAEKGVDLSRVQGTGKNGLITKEDVLKFLEAPHARSPPPAAQSPASLASGSGSAPPQARPVAVVPQRPQRETTQVALTGFSRAMVKSMNETVKVPQLNIGDEYDITELVRMRESIVAYTSKKYNLRPTITAFLIKAVSIALDETPILNSKFNAASGDSYTQYGSHNISIAIDTMNGLVVPNIKNVQDLNVLEIQAELHRLQDLAASNKLSPADLQGGTISISNVGVISGTYVHALLFDGQACIIGVGQARDMPRFVERNAQTLDEDLVERRKIMTCAFTADHRHCDGATVARFNKKVKELLEHPEMMLLHLR</sequence>
<dbReference type="AlphaFoldDB" id="A0A0F7U965"/>
<evidence type="ECO:0000256" key="3">
    <source>
        <dbReference type="ARBA" id="ARBA00007317"/>
    </source>
</evidence>
<evidence type="ECO:0000256" key="4">
    <source>
        <dbReference type="ARBA" id="ARBA00022679"/>
    </source>
</evidence>
<dbReference type="Pfam" id="PF02817">
    <property type="entry name" value="E3_binding"/>
    <property type="match status" value="1"/>
</dbReference>
<dbReference type="InterPro" id="IPR001078">
    <property type="entry name" value="2-oxoacid_DH_actylTfrase"/>
</dbReference>
<evidence type="ECO:0000259" key="12">
    <source>
        <dbReference type="PROSITE" id="PS51826"/>
    </source>
</evidence>
<evidence type="ECO:0000256" key="7">
    <source>
        <dbReference type="ARBA" id="ARBA00023128"/>
    </source>
</evidence>
<dbReference type="InterPro" id="IPR004167">
    <property type="entry name" value="PSBD"/>
</dbReference>
<dbReference type="PROSITE" id="PS00189">
    <property type="entry name" value="LIPOYL"/>
    <property type="match status" value="1"/>
</dbReference>
<organism evidence="13">
    <name type="scientific">Neospora caninum (strain Liverpool)</name>
    <dbReference type="NCBI Taxonomy" id="572307"/>
    <lineage>
        <taxon>Eukaryota</taxon>
        <taxon>Sar</taxon>
        <taxon>Alveolata</taxon>
        <taxon>Apicomplexa</taxon>
        <taxon>Conoidasida</taxon>
        <taxon>Coccidia</taxon>
        <taxon>Eucoccidiorida</taxon>
        <taxon>Eimeriorina</taxon>
        <taxon>Sarcocystidae</taxon>
        <taxon>Neospora</taxon>
    </lineage>
</organism>
<accession>A0A0F7U965</accession>
<dbReference type="InterPro" id="IPR023213">
    <property type="entry name" value="CAT-like_dom_sf"/>
</dbReference>
<reference evidence="13" key="1">
    <citation type="journal article" date="2015" name="PLoS ONE">
        <title>Comprehensive Evaluation of Toxoplasma gondii VEG and Neospora caninum LIV Genomes with Tachyzoite Stage Transcriptome and Proteome Defines Novel Transcript Features.</title>
        <authorList>
            <person name="Ramaprasad A."/>
            <person name="Mourier T."/>
            <person name="Naeem R."/>
            <person name="Malas T.B."/>
            <person name="Moussa E."/>
            <person name="Panigrahi A."/>
            <person name="Vermont S.J."/>
            <person name="Otto T.D."/>
            <person name="Wastling J."/>
            <person name="Pain A."/>
        </authorList>
    </citation>
    <scope>NUCLEOTIDE SEQUENCE</scope>
    <source>
        <strain evidence="13">Liverpool</strain>
    </source>
</reference>
<feature type="compositionally biased region" description="Low complexity" evidence="10">
    <location>
        <begin position="185"/>
        <end position="202"/>
    </location>
</feature>
<feature type="domain" description="Lipoyl-binding" evidence="11">
    <location>
        <begin position="77"/>
        <end position="152"/>
    </location>
</feature>
<dbReference type="InterPro" id="IPR036625">
    <property type="entry name" value="E3-bd_dom_sf"/>
</dbReference>
<dbReference type="GO" id="GO:0031405">
    <property type="term" value="F:lipoic acid binding"/>
    <property type="evidence" value="ECO:0007669"/>
    <property type="project" value="TreeGrafter"/>
</dbReference>
<proteinExistence type="inferred from homology"/>
<dbReference type="FunFam" id="2.40.50.100:FF:000013">
    <property type="entry name" value="Dihydrolipoamide acetyltransferase component of pyruvate dehydrogenase complex"/>
    <property type="match status" value="1"/>
</dbReference>
<comment type="subcellular location">
    <subcellularLocation>
        <location evidence="2">Mitochondrion matrix</location>
    </subcellularLocation>
</comment>
<keyword evidence="4 9" id="KW-0808">Transferase</keyword>
<feature type="region of interest" description="Disordered" evidence="10">
    <location>
        <begin position="239"/>
        <end position="275"/>
    </location>
</feature>
<evidence type="ECO:0000256" key="10">
    <source>
        <dbReference type="SAM" id="MobiDB-lite"/>
    </source>
</evidence>
<evidence type="ECO:0000256" key="9">
    <source>
        <dbReference type="RuleBase" id="RU003423"/>
    </source>
</evidence>
<keyword evidence="5 9" id="KW-0450">Lipoyl</keyword>
<evidence type="ECO:0000313" key="13">
    <source>
        <dbReference type="EMBL" id="CEL65175.1"/>
    </source>
</evidence>
<dbReference type="CDD" id="cd06849">
    <property type="entry name" value="lipoyl_domain"/>
    <property type="match status" value="1"/>
</dbReference>
<dbReference type="InterPro" id="IPR011053">
    <property type="entry name" value="Single_hybrid_motif"/>
</dbReference>
<dbReference type="PANTHER" id="PTHR43178:SF5">
    <property type="entry name" value="LIPOAMIDE ACYLTRANSFERASE COMPONENT OF BRANCHED-CHAIN ALPHA-KETO ACID DEHYDROGENASE COMPLEX, MITOCHONDRIAL"/>
    <property type="match status" value="1"/>
</dbReference>
<dbReference type="SUPFAM" id="SSF47005">
    <property type="entry name" value="Peripheral subunit-binding domain of 2-oxo acid dehydrogenase complex"/>
    <property type="match status" value="1"/>
</dbReference>
<evidence type="ECO:0000256" key="2">
    <source>
        <dbReference type="ARBA" id="ARBA00004305"/>
    </source>
</evidence>
<keyword evidence="8 9" id="KW-0012">Acyltransferase</keyword>
<dbReference type="PROSITE" id="PS50968">
    <property type="entry name" value="BIOTINYL_LIPOYL"/>
    <property type="match status" value="1"/>
</dbReference>
<comment type="similarity">
    <text evidence="3 9">Belongs to the 2-oxoacid dehydrogenase family.</text>
</comment>
<feature type="region of interest" description="Disordered" evidence="10">
    <location>
        <begin position="156"/>
        <end position="203"/>
    </location>
</feature>
<keyword evidence="6" id="KW-0809">Transit peptide</keyword>
<dbReference type="SUPFAM" id="SSF51230">
    <property type="entry name" value="Single hybrid motif"/>
    <property type="match status" value="1"/>
</dbReference>
<evidence type="ECO:0000259" key="11">
    <source>
        <dbReference type="PROSITE" id="PS50968"/>
    </source>
</evidence>
<dbReference type="GO" id="GO:0016407">
    <property type="term" value="F:acetyltransferase activity"/>
    <property type="evidence" value="ECO:0007669"/>
    <property type="project" value="TreeGrafter"/>
</dbReference>
<dbReference type="FunFam" id="3.30.559.10:FF:000007">
    <property type="entry name" value="Dihydrolipoamide acetyltransferase component of pyruvate dehydrogenase complex"/>
    <property type="match status" value="1"/>
</dbReference>
<dbReference type="Gene3D" id="2.40.50.100">
    <property type="match status" value="1"/>
</dbReference>
<dbReference type="Pfam" id="PF00364">
    <property type="entry name" value="Biotin_lipoyl"/>
    <property type="match status" value="1"/>
</dbReference>
<dbReference type="Gene3D" id="4.10.320.10">
    <property type="entry name" value="E3-binding domain"/>
    <property type="match status" value="1"/>
</dbReference>